<dbReference type="OrthoDB" id="9827064at2"/>
<evidence type="ECO:0000256" key="1">
    <source>
        <dbReference type="SAM" id="Phobius"/>
    </source>
</evidence>
<keyword evidence="1" id="KW-0472">Membrane</keyword>
<sequence length="139" mass="15954">MLNSTHTYGRDRFLYVGLFIFLVIASIALIGCGSGSKQELLAPTFVTLPQWGHIPIPEKVKEDESTDNRLNYLIAYEYKAFVDYYLKELQALGWSLEEFEANKLFHASKGDDDFVIIMTKTDKKDVVRLTIKRKEVTGR</sequence>
<dbReference type="Proteomes" id="UP000318102">
    <property type="component" value="Unassembled WGS sequence"/>
</dbReference>
<dbReference type="EMBL" id="VNJK01000002">
    <property type="protein sequence ID" value="TVX89561.1"/>
    <property type="molecule type" value="Genomic_DNA"/>
</dbReference>
<evidence type="ECO:0000313" key="2">
    <source>
        <dbReference type="EMBL" id="TVX89561.1"/>
    </source>
</evidence>
<proteinExistence type="predicted"/>
<accession>A0A559IPJ4</accession>
<keyword evidence="1" id="KW-1133">Transmembrane helix</keyword>
<keyword evidence="1" id="KW-0812">Transmembrane</keyword>
<feature type="transmembrane region" description="Helical" evidence="1">
    <location>
        <begin position="12"/>
        <end position="32"/>
    </location>
</feature>
<name>A0A559IPJ4_9BACL</name>
<reference evidence="2 3" key="1">
    <citation type="submission" date="2019-07" db="EMBL/GenBank/DDBJ databases">
        <authorList>
            <person name="Kim J."/>
        </authorList>
    </citation>
    <scope>NUCLEOTIDE SEQUENCE [LARGE SCALE GENOMIC DNA]</scope>
    <source>
        <strain evidence="2 3">N4</strain>
    </source>
</reference>
<protein>
    <submittedName>
        <fullName evidence="2">Uncharacterized protein</fullName>
    </submittedName>
</protein>
<organism evidence="2 3">
    <name type="scientific">Paenibacillus agilis</name>
    <dbReference type="NCBI Taxonomy" id="3020863"/>
    <lineage>
        <taxon>Bacteria</taxon>
        <taxon>Bacillati</taxon>
        <taxon>Bacillota</taxon>
        <taxon>Bacilli</taxon>
        <taxon>Bacillales</taxon>
        <taxon>Paenibacillaceae</taxon>
        <taxon>Paenibacillus</taxon>
    </lineage>
</organism>
<evidence type="ECO:0000313" key="3">
    <source>
        <dbReference type="Proteomes" id="UP000318102"/>
    </source>
</evidence>
<comment type="caution">
    <text evidence="2">The sequence shown here is derived from an EMBL/GenBank/DDBJ whole genome shotgun (WGS) entry which is preliminary data.</text>
</comment>
<gene>
    <name evidence="2" type="ORF">FPZ44_17430</name>
</gene>
<dbReference type="RefSeq" id="WP_144992177.1">
    <property type="nucleotide sequence ID" value="NZ_VNJK01000002.1"/>
</dbReference>
<keyword evidence="3" id="KW-1185">Reference proteome</keyword>
<dbReference type="AlphaFoldDB" id="A0A559IPJ4"/>